<proteinExistence type="predicted"/>
<dbReference type="OrthoDB" id="9812295at2"/>
<name>A0A2W2AGA6_9BACT</name>
<evidence type="ECO:0000313" key="2">
    <source>
        <dbReference type="EMBL" id="PZF72552.1"/>
    </source>
</evidence>
<dbReference type="GO" id="GO:0005829">
    <property type="term" value="C:cytosol"/>
    <property type="evidence" value="ECO:0007669"/>
    <property type="project" value="TreeGrafter"/>
</dbReference>
<dbReference type="PANTHER" id="PTHR30543:SF21">
    <property type="entry name" value="NAD(P)H-DEPENDENT FMN REDUCTASE LOT6"/>
    <property type="match status" value="1"/>
</dbReference>
<dbReference type="EMBL" id="QKTW01000017">
    <property type="protein sequence ID" value="PZF72552.1"/>
    <property type="molecule type" value="Genomic_DNA"/>
</dbReference>
<dbReference type="GO" id="GO:0010181">
    <property type="term" value="F:FMN binding"/>
    <property type="evidence" value="ECO:0007669"/>
    <property type="project" value="TreeGrafter"/>
</dbReference>
<sequence>MYLCNHIFCLLPMITIIAGTNRKDSMTLRVANLYYKILSEKTNNVQLLSLEDKDILTRNDVMKEIEENYLIPSEKFVFIIPEYNGSFPGILKLLLDNSDIKKAWWHKKAMMTGVSDGRAGNLRGMEHLTNILHYVKVHVLYNKLPISRINEEMDKDGNLLIPATRQVIEQQIDEFLNF</sequence>
<dbReference type="PANTHER" id="PTHR30543">
    <property type="entry name" value="CHROMATE REDUCTASE"/>
    <property type="match status" value="1"/>
</dbReference>
<reference evidence="2 3" key="1">
    <citation type="submission" date="2018-06" db="EMBL/GenBank/DDBJ databases">
        <title>Mucibacter soli gen. nov., sp. nov., a new member of the family Chitinophagaceae producing mucin.</title>
        <authorList>
            <person name="Kim M.-K."/>
            <person name="Park S."/>
            <person name="Kim T.-S."/>
            <person name="Joung Y."/>
            <person name="Han J.-H."/>
            <person name="Kim S.B."/>
        </authorList>
    </citation>
    <scope>NUCLEOTIDE SEQUENCE [LARGE SCALE GENOMIC DNA]</scope>
    <source>
        <strain evidence="2 3">R1-15</strain>
    </source>
</reference>
<dbReference type="InterPro" id="IPR050712">
    <property type="entry name" value="NAD(P)H-dep_reductase"/>
</dbReference>
<dbReference type="GO" id="GO:0016491">
    <property type="term" value="F:oxidoreductase activity"/>
    <property type="evidence" value="ECO:0007669"/>
    <property type="project" value="InterPro"/>
</dbReference>
<dbReference type="Pfam" id="PF03358">
    <property type="entry name" value="FMN_red"/>
    <property type="match status" value="1"/>
</dbReference>
<evidence type="ECO:0000313" key="3">
    <source>
        <dbReference type="Proteomes" id="UP000248745"/>
    </source>
</evidence>
<accession>A0A2W2AGA6</accession>
<dbReference type="AlphaFoldDB" id="A0A2W2AGA6"/>
<dbReference type="Gene3D" id="3.40.50.360">
    <property type="match status" value="1"/>
</dbReference>
<evidence type="ECO:0000259" key="1">
    <source>
        <dbReference type="Pfam" id="PF03358"/>
    </source>
</evidence>
<keyword evidence="3" id="KW-1185">Reference proteome</keyword>
<organism evidence="2 3">
    <name type="scientific">Taibaiella soli</name>
    <dbReference type="NCBI Taxonomy" id="1649169"/>
    <lineage>
        <taxon>Bacteria</taxon>
        <taxon>Pseudomonadati</taxon>
        <taxon>Bacteroidota</taxon>
        <taxon>Chitinophagia</taxon>
        <taxon>Chitinophagales</taxon>
        <taxon>Chitinophagaceae</taxon>
        <taxon>Taibaiella</taxon>
    </lineage>
</organism>
<feature type="domain" description="NADPH-dependent FMN reductase-like" evidence="1">
    <location>
        <begin position="14"/>
        <end position="143"/>
    </location>
</feature>
<dbReference type="InterPro" id="IPR005025">
    <property type="entry name" value="FMN_Rdtase-like_dom"/>
</dbReference>
<comment type="caution">
    <text evidence="2">The sequence shown here is derived from an EMBL/GenBank/DDBJ whole genome shotgun (WGS) entry which is preliminary data.</text>
</comment>
<dbReference type="SUPFAM" id="SSF52218">
    <property type="entry name" value="Flavoproteins"/>
    <property type="match status" value="1"/>
</dbReference>
<protein>
    <submittedName>
        <fullName evidence="2">NADPH-dependent FMN reductase</fullName>
    </submittedName>
</protein>
<dbReference type="InterPro" id="IPR029039">
    <property type="entry name" value="Flavoprotein-like_sf"/>
</dbReference>
<dbReference type="Proteomes" id="UP000248745">
    <property type="component" value="Unassembled WGS sequence"/>
</dbReference>
<gene>
    <name evidence="2" type="ORF">DN068_11855</name>
</gene>